<gene>
    <name evidence="1" type="ORF">HPB49_006141</name>
</gene>
<sequence>MAPATGLEPSQVDSKRRLLILVVAATLVLVVVFTCIIAYTFSISTGKTVGICVSDSCKEHAKRLLNSINNSVDPCKNFYAFVCDGWKREFPTLSVLEKMNQDAKKDEIKELNADLWHIGKPTQLYQKCIDPRNSHLELNVETLNRFMDILEVLWPFKDLDDVLYHPLQVMLDMAARYDAGFQFHLEVANSKVIGHILIFRRRYNSVVWKHRLENPMTSEEYAIVVHDHLVTLGVKNMQYDAALLRKLEIFFTEATQYDKNKGEQWWLAISDLDAKTPNIRTAQWYPLLNSQYLNTLARRWNPKDWVVIEDSLILTKLDELFHTFNDSEIFMGTAWMFIQSHLWVAAGKPELMLRNNVEEIKQLACLEYVNSIFGLLTSTEYLTRVYPTNEIRRGVYSFMQSVKNEFISTVNRTAWIDREIAEKAVRKIKNTDLNILPSEQFFVSLQRTTLYGRFPDISTFSFVGAWLSSAEWYKRLQNDARFYDTYQKRRTFQRRPYTYAYLRNSVDAAMLALETPLFYINGTFAMNYAGSGILLAREIAKAIDPLGVTVNGYGENIAWWGKTHSAEYYRRVQCQLDQEPGLPAVGVFPAIPALEVSFSAFKTTVQRHSTRADAVNDLRLQDLEEYVDDQVFFLTYCYALCSKEGDTSSQQECNVPLRHFSHFAKAFSCPVESPMNSKTKCTFFN</sequence>
<name>A0ACB8CJR3_DERSI</name>
<comment type="caution">
    <text evidence="1">The sequence shown here is derived from an EMBL/GenBank/DDBJ whole genome shotgun (WGS) entry which is preliminary data.</text>
</comment>
<dbReference type="EMBL" id="CM023475">
    <property type="protein sequence ID" value="KAH7945070.1"/>
    <property type="molecule type" value="Genomic_DNA"/>
</dbReference>
<evidence type="ECO:0000313" key="1">
    <source>
        <dbReference type="EMBL" id="KAH7945070.1"/>
    </source>
</evidence>
<organism evidence="1 2">
    <name type="scientific">Dermacentor silvarum</name>
    <name type="common">Tick</name>
    <dbReference type="NCBI Taxonomy" id="543639"/>
    <lineage>
        <taxon>Eukaryota</taxon>
        <taxon>Metazoa</taxon>
        <taxon>Ecdysozoa</taxon>
        <taxon>Arthropoda</taxon>
        <taxon>Chelicerata</taxon>
        <taxon>Arachnida</taxon>
        <taxon>Acari</taxon>
        <taxon>Parasitiformes</taxon>
        <taxon>Ixodida</taxon>
        <taxon>Ixodoidea</taxon>
        <taxon>Ixodidae</taxon>
        <taxon>Rhipicephalinae</taxon>
        <taxon>Dermacentor</taxon>
    </lineage>
</organism>
<reference evidence="1" key="1">
    <citation type="submission" date="2020-05" db="EMBL/GenBank/DDBJ databases">
        <title>Large-scale comparative analyses of tick genomes elucidate their genetic diversity and vector capacities.</title>
        <authorList>
            <person name="Jia N."/>
            <person name="Wang J."/>
            <person name="Shi W."/>
            <person name="Du L."/>
            <person name="Sun Y."/>
            <person name="Zhan W."/>
            <person name="Jiang J."/>
            <person name="Wang Q."/>
            <person name="Zhang B."/>
            <person name="Ji P."/>
            <person name="Sakyi L.B."/>
            <person name="Cui X."/>
            <person name="Yuan T."/>
            <person name="Jiang B."/>
            <person name="Yang W."/>
            <person name="Lam T.T.-Y."/>
            <person name="Chang Q."/>
            <person name="Ding S."/>
            <person name="Wang X."/>
            <person name="Zhu J."/>
            <person name="Ruan X."/>
            <person name="Zhao L."/>
            <person name="Wei J."/>
            <person name="Que T."/>
            <person name="Du C."/>
            <person name="Cheng J."/>
            <person name="Dai P."/>
            <person name="Han X."/>
            <person name="Huang E."/>
            <person name="Gao Y."/>
            <person name="Liu J."/>
            <person name="Shao H."/>
            <person name="Ye R."/>
            <person name="Li L."/>
            <person name="Wei W."/>
            <person name="Wang X."/>
            <person name="Wang C."/>
            <person name="Yang T."/>
            <person name="Huo Q."/>
            <person name="Li W."/>
            <person name="Guo W."/>
            <person name="Chen H."/>
            <person name="Zhou L."/>
            <person name="Ni X."/>
            <person name="Tian J."/>
            <person name="Zhou Y."/>
            <person name="Sheng Y."/>
            <person name="Liu T."/>
            <person name="Pan Y."/>
            <person name="Xia L."/>
            <person name="Li J."/>
            <person name="Zhao F."/>
            <person name="Cao W."/>
        </authorList>
    </citation>
    <scope>NUCLEOTIDE SEQUENCE</scope>
    <source>
        <strain evidence="1">Dsil-2018</strain>
    </source>
</reference>
<dbReference type="Proteomes" id="UP000821865">
    <property type="component" value="Chromosome 6"/>
</dbReference>
<evidence type="ECO:0000313" key="2">
    <source>
        <dbReference type="Proteomes" id="UP000821865"/>
    </source>
</evidence>
<keyword evidence="2" id="KW-1185">Reference proteome</keyword>
<protein>
    <submittedName>
        <fullName evidence="1">Uncharacterized protein</fullName>
    </submittedName>
</protein>
<proteinExistence type="predicted"/>
<accession>A0ACB8CJR3</accession>